<keyword evidence="7" id="KW-0690">Ribosome biogenesis</keyword>
<dbReference type="NCBIfam" id="TIGR00043">
    <property type="entry name" value="rRNA maturation RNase YbeY"/>
    <property type="match status" value="1"/>
</dbReference>
<dbReference type="SUPFAM" id="SSF55486">
    <property type="entry name" value="Metalloproteases ('zincins'), catalytic domain"/>
    <property type="match status" value="1"/>
</dbReference>
<dbReference type="RefSeq" id="WP_379047226.1">
    <property type="nucleotide sequence ID" value="NZ_JBHULZ010000041.1"/>
</dbReference>
<dbReference type="Pfam" id="PF02130">
    <property type="entry name" value="YbeY"/>
    <property type="match status" value="1"/>
</dbReference>
<keyword evidence="5 7" id="KW-0378">Hydrolase</keyword>
<dbReference type="Gene3D" id="3.40.390.30">
    <property type="entry name" value="Metalloproteases ('zincins'), catalytic domain"/>
    <property type="match status" value="1"/>
</dbReference>
<proteinExistence type="inferred from homology"/>
<evidence type="ECO:0000256" key="3">
    <source>
        <dbReference type="ARBA" id="ARBA00022723"/>
    </source>
</evidence>
<evidence type="ECO:0000256" key="4">
    <source>
        <dbReference type="ARBA" id="ARBA00022759"/>
    </source>
</evidence>
<feature type="binding site" evidence="7">
    <location>
        <position position="105"/>
    </location>
    <ligand>
        <name>Zn(2+)</name>
        <dbReference type="ChEBI" id="CHEBI:29105"/>
        <note>catalytic</note>
    </ligand>
</feature>
<dbReference type="EMBL" id="JBHULZ010000041">
    <property type="protein sequence ID" value="MFD2698146.1"/>
    <property type="molecule type" value="Genomic_DNA"/>
</dbReference>
<evidence type="ECO:0000256" key="7">
    <source>
        <dbReference type="HAMAP-Rule" id="MF_00009"/>
    </source>
</evidence>
<organism evidence="8 9">
    <name type="scientific">Mesonia sediminis</name>
    <dbReference type="NCBI Taxonomy" id="1703946"/>
    <lineage>
        <taxon>Bacteria</taxon>
        <taxon>Pseudomonadati</taxon>
        <taxon>Bacteroidota</taxon>
        <taxon>Flavobacteriia</taxon>
        <taxon>Flavobacteriales</taxon>
        <taxon>Flavobacteriaceae</taxon>
        <taxon>Mesonia</taxon>
    </lineage>
</organism>
<keyword evidence="7" id="KW-0963">Cytoplasm</keyword>
<evidence type="ECO:0000256" key="6">
    <source>
        <dbReference type="ARBA" id="ARBA00022833"/>
    </source>
</evidence>
<dbReference type="Proteomes" id="UP001597357">
    <property type="component" value="Unassembled WGS sequence"/>
</dbReference>
<dbReference type="PANTHER" id="PTHR46986:SF1">
    <property type="entry name" value="ENDORIBONUCLEASE YBEY, CHLOROPLASTIC"/>
    <property type="match status" value="1"/>
</dbReference>
<feature type="binding site" evidence="7">
    <location>
        <position position="115"/>
    </location>
    <ligand>
        <name>Zn(2+)</name>
        <dbReference type="ChEBI" id="CHEBI:29105"/>
        <note>catalytic</note>
    </ligand>
</feature>
<evidence type="ECO:0000256" key="1">
    <source>
        <dbReference type="ARBA" id="ARBA00010875"/>
    </source>
</evidence>
<evidence type="ECO:0000256" key="2">
    <source>
        <dbReference type="ARBA" id="ARBA00022722"/>
    </source>
</evidence>
<comment type="function">
    <text evidence="7">Single strand-specific metallo-endoribonuclease involved in late-stage 70S ribosome quality control and in maturation of the 3' terminus of the 16S rRNA.</text>
</comment>
<dbReference type="InterPro" id="IPR023091">
    <property type="entry name" value="MetalPrtase_cat_dom_sf_prd"/>
</dbReference>
<keyword evidence="3 7" id="KW-0479">Metal-binding</keyword>
<protein>
    <recommendedName>
        <fullName evidence="7">Endoribonuclease YbeY</fullName>
        <ecNumber evidence="7">3.1.-.-</ecNumber>
    </recommendedName>
</protein>
<dbReference type="InterPro" id="IPR002036">
    <property type="entry name" value="YbeY"/>
</dbReference>
<comment type="cofactor">
    <cofactor evidence="7">
        <name>Zn(2+)</name>
        <dbReference type="ChEBI" id="CHEBI:29105"/>
    </cofactor>
    <text evidence="7">Binds 1 zinc ion.</text>
</comment>
<keyword evidence="7" id="KW-0698">rRNA processing</keyword>
<evidence type="ECO:0000313" key="9">
    <source>
        <dbReference type="Proteomes" id="UP001597357"/>
    </source>
</evidence>
<name>A0ABW5SEG9_9FLAO</name>
<dbReference type="EC" id="3.1.-.-" evidence="7"/>
<accession>A0ABW5SEG9</accession>
<comment type="similarity">
    <text evidence="1 7">Belongs to the endoribonuclease YbeY family.</text>
</comment>
<comment type="subcellular location">
    <subcellularLocation>
        <location evidence="7">Cytoplasm</location>
    </subcellularLocation>
</comment>
<dbReference type="PANTHER" id="PTHR46986">
    <property type="entry name" value="ENDORIBONUCLEASE YBEY, CHLOROPLASTIC"/>
    <property type="match status" value="1"/>
</dbReference>
<keyword evidence="2 7" id="KW-0540">Nuclease</keyword>
<feature type="binding site" evidence="7">
    <location>
        <position position="109"/>
    </location>
    <ligand>
        <name>Zn(2+)</name>
        <dbReference type="ChEBI" id="CHEBI:29105"/>
        <note>catalytic</note>
    </ligand>
</feature>
<keyword evidence="9" id="KW-1185">Reference proteome</keyword>
<keyword evidence="4 7" id="KW-0255">Endonuclease</keyword>
<evidence type="ECO:0000313" key="8">
    <source>
        <dbReference type="EMBL" id="MFD2698146.1"/>
    </source>
</evidence>
<comment type="caution">
    <text evidence="8">The sequence shown here is derived from an EMBL/GenBank/DDBJ whole genome shotgun (WGS) entry which is preliminary data.</text>
</comment>
<sequence length="139" mass="16658">MIHFNNENDFQLSSPQKYERWINQIILSEKHRLGEINYVFCDDDFLLKINQDYLNHDTYTDIITFDYRVGRELFSDIYISTDRVKENAEKFGVSFENELNRVMAHGILHLCGYGDATDAEKRIMREKENEKIDMFHVEH</sequence>
<evidence type="ECO:0000256" key="5">
    <source>
        <dbReference type="ARBA" id="ARBA00022801"/>
    </source>
</evidence>
<keyword evidence="6 7" id="KW-0862">Zinc</keyword>
<dbReference type="HAMAP" id="MF_00009">
    <property type="entry name" value="Endoribonucl_YbeY"/>
    <property type="match status" value="1"/>
</dbReference>
<gene>
    <name evidence="7 8" type="primary">ybeY</name>
    <name evidence="8" type="ORF">ACFSQ0_09105</name>
</gene>
<reference evidence="9" key="1">
    <citation type="journal article" date="2019" name="Int. J. Syst. Evol. Microbiol.">
        <title>The Global Catalogue of Microorganisms (GCM) 10K type strain sequencing project: providing services to taxonomists for standard genome sequencing and annotation.</title>
        <authorList>
            <consortium name="The Broad Institute Genomics Platform"/>
            <consortium name="The Broad Institute Genome Sequencing Center for Infectious Disease"/>
            <person name="Wu L."/>
            <person name="Ma J."/>
        </authorList>
    </citation>
    <scope>NUCLEOTIDE SEQUENCE [LARGE SCALE GENOMIC DNA]</scope>
    <source>
        <strain evidence="9">KCTC 42255</strain>
    </source>
</reference>